<organism evidence="4">
    <name type="scientific">Castor canadensis</name>
    <name type="common">American beaver</name>
    <dbReference type="NCBI Taxonomy" id="51338"/>
    <lineage>
        <taxon>Eukaryota</taxon>
        <taxon>Metazoa</taxon>
        <taxon>Chordata</taxon>
        <taxon>Craniata</taxon>
        <taxon>Vertebrata</taxon>
        <taxon>Euteleostomi</taxon>
        <taxon>Mammalia</taxon>
        <taxon>Eutheria</taxon>
        <taxon>Euarchontoglires</taxon>
        <taxon>Glires</taxon>
        <taxon>Rodentia</taxon>
        <taxon>Castorimorpha</taxon>
        <taxon>Castoridae</taxon>
        <taxon>Castor</taxon>
    </lineage>
</organism>
<dbReference type="PANTHER" id="PTHR11346:SF21">
    <property type="entry name" value="GRIFIN"/>
    <property type="match status" value="1"/>
</dbReference>
<dbReference type="Pfam" id="PF00337">
    <property type="entry name" value="Gal-bind_lectin"/>
    <property type="match status" value="1"/>
</dbReference>
<dbReference type="InterPro" id="IPR044156">
    <property type="entry name" value="Galectin-like"/>
</dbReference>
<feature type="domain" description="Galectin" evidence="3">
    <location>
        <begin position="5"/>
        <end position="136"/>
    </location>
</feature>
<dbReference type="PROSITE" id="PS51304">
    <property type="entry name" value="GALECTIN"/>
    <property type="match status" value="1"/>
</dbReference>
<proteinExistence type="predicted"/>
<evidence type="ECO:0000259" key="3">
    <source>
        <dbReference type="PROSITE" id="PS51304"/>
    </source>
</evidence>
<dbReference type="SMART" id="SM00276">
    <property type="entry name" value="GLECT"/>
    <property type="match status" value="1"/>
</dbReference>
<dbReference type="CDD" id="cd00070">
    <property type="entry name" value="GLECT"/>
    <property type="match status" value="1"/>
</dbReference>
<dbReference type="GO" id="GO:0030246">
    <property type="term" value="F:carbohydrate binding"/>
    <property type="evidence" value="ECO:0007669"/>
    <property type="project" value="UniProtKB-UniRule"/>
</dbReference>
<sequence length="136" mass="14852">MTLQFEAFCAGGLAPGWSLTVGQVDTGQVKFEINFLSESGDIAFHVKPRFSSATVVGSAFQGGLWGQEKMSNLFPLALGEPFEMEVSADAQHSRVCAQQHRQRPLATVTRVQVISDHRLAQVELAKRSPSWGDEGF</sequence>
<name>A0A8C0WUI8_CASCN</name>
<dbReference type="SUPFAM" id="SSF49899">
    <property type="entry name" value="Concanavalin A-like lectins/glucanases"/>
    <property type="match status" value="1"/>
</dbReference>
<dbReference type="AlphaFoldDB" id="A0A8C0WUI8"/>
<accession>A0A8C0WUI8</accession>
<dbReference type="Gene3D" id="2.60.120.200">
    <property type="match status" value="1"/>
</dbReference>
<dbReference type="Ensembl" id="ENSCCNT00000020583.1">
    <property type="protein sequence ID" value="ENSCCNP00000015761.1"/>
    <property type="gene ID" value="ENSCCNG00000016149.1"/>
</dbReference>
<keyword evidence="1 2" id="KW-0430">Lectin</keyword>
<dbReference type="SMART" id="SM00908">
    <property type="entry name" value="Gal-bind_lectin"/>
    <property type="match status" value="1"/>
</dbReference>
<dbReference type="InterPro" id="IPR013320">
    <property type="entry name" value="ConA-like_dom_sf"/>
</dbReference>
<protein>
    <recommendedName>
        <fullName evidence="2">Galectin</fullName>
    </recommendedName>
</protein>
<evidence type="ECO:0000256" key="1">
    <source>
        <dbReference type="ARBA" id="ARBA00022734"/>
    </source>
</evidence>
<evidence type="ECO:0000256" key="2">
    <source>
        <dbReference type="RuleBase" id="RU102079"/>
    </source>
</evidence>
<evidence type="ECO:0000313" key="4">
    <source>
        <dbReference type="Ensembl" id="ENSCCNP00000015761.1"/>
    </source>
</evidence>
<dbReference type="PANTHER" id="PTHR11346">
    <property type="entry name" value="GALECTIN"/>
    <property type="match status" value="1"/>
</dbReference>
<dbReference type="InterPro" id="IPR001079">
    <property type="entry name" value="Galectin_CRD"/>
</dbReference>
<reference evidence="4" key="1">
    <citation type="submission" date="2023-09" db="UniProtKB">
        <authorList>
            <consortium name="Ensembl"/>
        </authorList>
    </citation>
    <scope>IDENTIFICATION</scope>
</reference>